<sequence length="125" mass="13612">MTEQVAMLQQWQNLKTQAESGELRMESDIAAKLAAHCDAFATSLEDALSQTDDLKVVEGFGGLRSAQFLRDKFAKKAVEDPDSAANRLKTAIDIVNLMKQTFELSCKQIEETDQSTSSALGNAGV</sequence>
<accession>A0A846YI43</accession>
<organism evidence="1 2">
    <name type="scientific">Nocardia flavorosea</name>
    <dbReference type="NCBI Taxonomy" id="53429"/>
    <lineage>
        <taxon>Bacteria</taxon>
        <taxon>Bacillati</taxon>
        <taxon>Actinomycetota</taxon>
        <taxon>Actinomycetes</taxon>
        <taxon>Mycobacteriales</taxon>
        <taxon>Nocardiaceae</taxon>
        <taxon>Nocardia</taxon>
    </lineage>
</organism>
<proteinExistence type="predicted"/>
<dbReference type="AlphaFoldDB" id="A0A846YI43"/>
<evidence type="ECO:0000313" key="1">
    <source>
        <dbReference type="EMBL" id="NKY58515.1"/>
    </source>
</evidence>
<keyword evidence="2" id="KW-1185">Reference proteome</keyword>
<evidence type="ECO:0000313" key="2">
    <source>
        <dbReference type="Proteomes" id="UP000570678"/>
    </source>
</evidence>
<dbReference type="EMBL" id="JAAXOT010000010">
    <property type="protein sequence ID" value="NKY58515.1"/>
    <property type="molecule type" value="Genomic_DNA"/>
</dbReference>
<gene>
    <name evidence="1" type="ORF">HGA15_20695</name>
</gene>
<comment type="caution">
    <text evidence="1">The sequence shown here is derived from an EMBL/GenBank/DDBJ whole genome shotgun (WGS) entry which is preliminary data.</text>
</comment>
<protein>
    <submittedName>
        <fullName evidence="1">Uncharacterized protein</fullName>
    </submittedName>
</protein>
<dbReference type="Proteomes" id="UP000570678">
    <property type="component" value="Unassembled WGS sequence"/>
</dbReference>
<dbReference type="RefSeq" id="WP_062979383.1">
    <property type="nucleotide sequence ID" value="NZ_JAAXOT010000010.1"/>
</dbReference>
<reference evidence="1 2" key="1">
    <citation type="submission" date="2020-04" db="EMBL/GenBank/DDBJ databases">
        <title>MicrobeNet Type strains.</title>
        <authorList>
            <person name="Nicholson A.C."/>
        </authorList>
    </citation>
    <scope>NUCLEOTIDE SEQUENCE [LARGE SCALE GENOMIC DNA]</scope>
    <source>
        <strain evidence="1 2">JCM 3332</strain>
    </source>
</reference>
<name>A0A846YI43_9NOCA</name>